<dbReference type="Pfam" id="PF03861">
    <property type="entry name" value="ANTAR"/>
    <property type="match status" value="1"/>
</dbReference>
<dbReference type="InterPro" id="IPR036388">
    <property type="entry name" value="WH-like_DNA-bd_sf"/>
</dbReference>
<evidence type="ECO:0000313" key="8">
    <source>
        <dbReference type="Proteomes" id="UP000469185"/>
    </source>
</evidence>
<name>A0A6N9YHN4_9ACTN</name>
<dbReference type="Gene3D" id="1.10.10.10">
    <property type="entry name" value="Winged helix-like DNA-binding domain superfamily/Winged helix DNA-binding domain"/>
    <property type="match status" value="1"/>
</dbReference>
<dbReference type="Gene3D" id="3.30.450.40">
    <property type="match status" value="1"/>
</dbReference>
<protein>
    <submittedName>
        <fullName evidence="7">GAF and ANTAR domain-containing protein</fullName>
    </submittedName>
</protein>
<organism evidence="7 8">
    <name type="scientific">Phytoactinopolyspora alkaliphila</name>
    <dbReference type="NCBI Taxonomy" id="1783498"/>
    <lineage>
        <taxon>Bacteria</taxon>
        <taxon>Bacillati</taxon>
        <taxon>Actinomycetota</taxon>
        <taxon>Actinomycetes</taxon>
        <taxon>Jiangellales</taxon>
        <taxon>Jiangellaceae</taxon>
        <taxon>Phytoactinopolyspora</taxon>
    </lineage>
</organism>
<dbReference type="InterPro" id="IPR005561">
    <property type="entry name" value="ANTAR"/>
</dbReference>
<gene>
    <name evidence="7" type="ORF">G1H11_04030</name>
</gene>
<reference evidence="7 8" key="1">
    <citation type="submission" date="2020-02" db="EMBL/GenBank/DDBJ databases">
        <authorList>
            <person name="Li X.-J."/>
            <person name="Feng X.-M."/>
        </authorList>
    </citation>
    <scope>NUCLEOTIDE SEQUENCE [LARGE SCALE GENOMIC DNA]</scope>
    <source>
        <strain evidence="7 8">CGMCC 4.7225</strain>
    </source>
</reference>
<evidence type="ECO:0000259" key="6">
    <source>
        <dbReference type="PROSITE" id="PS50921"/>
    </source>
</evidence>
<keyword evidence="3" id="KW-0805">Transcription regulation</keyword>
<feature type="domain" description="ANTAR" evidence="6">
    <location>
        <begin position="154"/>
        <end position="215"/>
    </location>
</feature>
<keyword evidence="1" id="KW-0808">Transferase</keyword>
<dbReference type="InterPro" id="IPR003018">
    <property type="entry name" value="GAF"/>
</dbReference>
<evidence type="ECO:0000313" key="7">
    <source>
        <dbReference type="EMBL" id="NED94474.1"/>
    </source>
</evidence>
<sequence>MTSPQADVVGAVAGVPDRAALSSAATRLVDGAMNATGADAGVLLLRCAGRWDMAAASSVGIGWIDLEQHRLGHGPGVYAVREKRALFATGIGDDQRWPEWSRLANRRGVHAVTAACLHTPGRVLGTLSVYAEKATLGPDSVQAVAPLADWGAAILEQLITRTGCHEVVDDSPVVAEAQRLLMERHGLSARNALELLQCYAQEGGADLIEVAERLVVTCDRVPGGGTSHSGRRHDVDHRPFA</sequence>
<dbReference type="PROSITE" id="PS50921">
    <property type="entry name" value="ANTAR"/>
    <property type="match status" value="1"/>
</dbReference>
<evidence type="ECO:0000256" key="4">
    <source>
        <dbReference type="ARBA" id="ARBA00023163"/>
    </source>
</evidence>
<feature type="region of interest" description="Disordered" evidence="5">
    <location>
        <begin position="222"/>
        <end position="241"/>
    </location>
</feature>
<accession>A0A6N9YHN4</accession>
<evidence type="ECO:0000256" key="2">
    <source>
        <dbReference type="ARBA" id="ARBA00022777"/>
    </source>
</evidence>
<feature type="compositionally biased region" description="Basic and acidic residues" evidence="5">
    <location>
        <begin position="232"/>
        <end position="241"/>
    </location>
</feature>
<keyword evidence="8" id="KW-1185">Reference proteome</keyword>
<evidence type="ECO:0000256" key="5">
    <source>
        <dbReference type="SAM" id="MobiDB-lite"/>
    </source>
</evidence>
<dbReference type="RefSeq" id="WP_163816312.1">
    <property type="nucleotide sequence ID" value="NZ_JAAGOB010000002.1"/>
</dbReference>
<dbReference type="InterPro" id="IPR029016">
    <property type="entry name" value="GAF-like_dom_sf"/>
</dbReference>
<dbReference type="GO" id="GO:0016301">
    <property type="term" value="F:kinase activity"/>
    <property type="evidence" value="ECO:0007669"/>
    <property type="project" value="UniProtKB-KW"/>
</dbReference>
<proteinExistence type="predicted"/>
<dbReference type="AlphaFoldDB" id="A0A6N9YHN4"/>
<dbReference type="EMBL" id="JAAGOB010000002">
    <property type="protein sequence ID" value="NED94474.1"/>
    <property type="molecule type" value="Genomic_DNA"/>
</dbReference>
<dbReference type="Pfam" id="PF01590">
    <property type="entry name" value="GAF"/>
    <property type="match status" value="1"/>
</dbReference>
<keyword evidence="4" id="KW-0804">Transcription</keyword>
<dbReference type="InterPro" id="IPR011006">
    <property type="entry name" value="CheY-like_superfamily"/>
</dbReference>
<evidence type="ECO:0000256" key="1">
    <source>
        <dbReference type="ARBA" id="ARBA00022679"/>
    </source>
</evidence>
<dbReference type="SMART" id="SM01012">
    <property type="entry name" value="ANTAR"/>
    <property type="match status" value="1"/>
</dbReference>
<dbReference type="Proteomes" id="UP000469185">
    <property type="component" value="Unassembled WGS sequence"/>
</dbReference>
<comment type="caution">
    <text evidence="7">The sequence shown here is derived from an EMBL/GenBank/DDBJ whole genome shotgun (WGS) entry which is preliminary data.</text>
</comment>
<dbReference type="GO" id="GO:0003723">
    <property type="term" value="F:RNA binding"/>
    <property type="evidence" value="ECO:0007669"/>
    <property type="project" value="InterPro"/>
</dbReference>
<dbReference type="SUPFAM" id="SSF52172">
    <property type="entry name" value="CheY-like"/>
    <property type="match status" value="1"/>
</dbReference>
<evidence type="ECO:0000256" key="3">
    <source>
        <dbReference type="ARBA" id="ARBA00023015"/>
    </source>
</evidence>
<keyword evidence="2" id="KW-0418">Kinase</keyword>
<dbReference type="SUPFAM" id="SSF55781">
    <property type="entry name" value="GAF domain-like"/>
    <property type="match status" value="1"/>
</dbReference>